<evidence type="ECO:0000256" key="1">
    <source>
        <dbReference type="SAM" id="Phobius"/>
    </source>
</evidence>
<organism evidence="3 4">
    <name type="scientific">Puccinia striiformis</name>
    <dbReference type="NCBI Taxonomy" id="27350"/>
    <lineage>
        <taxon>Eukaryota</taxon>
        <taxon>Fungi</taxon>
        <taxon>Dikarya</taxon>
        <taxon>Basidiomycota</taxon>
        <taxon>Pucciniomycotina</taxon>
        <taxon>Pucciniomycetes</taxon>
        <taxon>Pucciniales</taxon>
        <taxon>Pucciniaceae</taxon>
        <taxon>Puccinia</taxon>
    </lineage>
</organism>
<gene>
    <name evidence="3" type="ORF">PSHT_13409</name>
</gene>
<dbReference type="Proteomes" id="UP000238274">
    <property type="component" value="Unassembled WGS sequence"/>
</dbReference>
<keyword evidence="1" id="KW-0812">Transmembrane</keyword>
<comment type="caution">
    <text evidence="3">The sequence shown here is derived from an EMBL/GenBank/DDBJ whole genome shotgun (WGS) entry which is preliminary data.</text>
</comment>
<accession>A0A2S4UQV8</accession>
<dbReference type="PANTHER" id="PTHR33339">
    <property type="entry name" value="LYSM DOMAIN-CONTAINING PROTEIN"/>
    <property type="match status" value="1"/>
</dbReference>
<dbReference type="PANTHER" id="PTHR33339:SF1">
    <property type="entry name" value="LYSM DOMAIN-CONTAINING PROTEIN"/>
    <property type="match status" value="1"/>
</dbReference>
<feature type="domain" description="DUF7872" evidence="2">
    <location>
        <begin position="616"/>
        <end position="858"/>
    </location>
</feature>
<name>A0A2S4UQV8_9BASI</name>
<evidence type="ECO:0000259" key="2">
    <source>
        <dbReference type="Pfam" id="PF25278"/>
    </source>
</evidence>
<evidence type="ECO:0000313" key="4">
    <source>
        <dbReference type="Proteomes" id="UP000238274"/>
    </source>
</evidence>
<evidence type="ECO:0000313" key="3">
    <source>
        <dbReference type="EMBL" id="POV99702.1"/>
    </source>
</evidence>
<reference evidence="3 4" key="1">
    <citation type="submission" date="2017-12" db="EMBL/GenBank/DDBJ databases">
        <title>Gene loss provides genomic basis for host adaptation in cereal stripe rust fungi.</title>
        <authorList>
            <person name="Xia C."/>
        </authorList>
    </citation>
    <scope>NUCLEOTIDE SEQUENCE [LARGE SCALE GENOMIC DNA]</scope>
    <source>
        <strain evidence="3 4">93TX-2</strain>
    </source>
</reference>
<dbReference type="AlphaFoldDB" id="A0A2S4UQV8"/>
<dbReference type="OrthoDB" id="2501761at2759"/>
<keyword evidence="4" id="KW-1185">Reference proteome</keyword>
<dbReference type="VEuPathDB" id="FungiDB:PSTT_07516"/>
<dbReference type="Pfam" id="PF25278">
    <property type="entry name" value="DUF7872"/>
    <property type="match status" value="2"/>
</dbReference>
<dbReference type="EMBL" id="PKSM01000267">
    <property type="protein sequence ID" value="POV99702.1"/>
    <property type="molecule type" value="Genomic_DNA"/>
</dbReference>
<feature type="transmembrane region" description="Helical" evidence="1">
    <location>
        <begin position="128"/>
        <end position="152"/>
    </location>
</feature>
<proteinExistence type="predicted"/>
<reference evidence="4" key="2">
    <citation type="journal article" date="2018" name="BMC Genomics">
        <title>Genomic insights into host adaptation between the wheat stripe rust pathogen (Puccinia striiformis f. sp. tritici) and the barley stripe rust pathogen (Puccinia striiformis f. sp. hordei).</title>
        <authorList>
            <person name="Xia C."/>
            <person name="Wang M."/>
            <person name="Yin C."/>
            <person name="Cornejo O.E."/>
            <person name="Hulbert S.H."/>
            <person name="Chen X."/>
        </authorList>
    </citation>
    <scope>NUCLEOTIDE SEQUENCE [LARGE SCALE GENOMIC DNA]</scope>
    <source>
        <strain evidence="4">93TX-2</strain>
    </source>
</reference>
<protein>
    <recommendedName>
        <fullName evidence="2">DUF7872 domain-containing protein</fullName>
    </recommendedName>
</protein>
<keyword evidence="1" id="KW-0472">Membrane</keyword>
<dbReference type="InterPro" id="IPR057194">
    <property type="entry name" value="DUF7872"/>
</dbReference>
<dbReference type="VEuPathDB" id="FungiDB:PSTT_15022"/>
<dbReference type="VEuPathDB" id="FungiDB:PSHT_13409"/>
<reference evidence="4" key="3">
    <citation type="journal article" date="2018" name="Mol. Plant Microbe Interact.">
        <title>Genome sequence resources for the wheat stripe rust pathogen (Puccinia striiformis f. sp. tritici) and the barley stripe rust pathogen (Puccinia striiformis f. sp. hordei).</title>
        <authorList>
            <person name="Xia C."/>
            <person name="Wang M."/>
            <person name="Yin C."/>
            <person name="Cornejo O.E."/>
            <person name="Hulbert S.H."/>
            <person name="Chen X."/>
        </authorList>
    </citation>
    <scope>NUCLEOTIDE SEQUENCE [LARGE SCALE GENOMIC DNA]</scope>
    <source>
        <strain evidence="4">93TX-2</strain>
    </source>
</reference>
<feature type="domain" description="DUF7872" evidence="2">
    <location>
        <begin position="191"/>
        <end position="364"/>
    </location>
</feature>
<keyword evidence="1" id="KW-1133">Transmembrane helix</keyword>
<feature type="transmembrane region" description="Helical" evidence="1">
    <location>
        <begin position="20"/>
        <end position="37"/>
    </location>
</feature>
<sequence>MSLRPEAMLDPRRRLSVRAYLIPGMCVFLSWAAAFNGPQNQIQLQSTCEPLPFTQETWQKLNLDKYILEYPGGHNLTVNDYAAGVGAKNFHCGISEWCNAGQMCHPVQGLDWYVLFAIQEWTERMNNMYAAIGFAMSLVQANLLSIVSALFPQPNNLRIFSQKTHFAMGLVLIPATLATGVSVATQYKKAPKDAFGLGSELNYQISNYQEQVQEALRNQTHSQLNAGISSPEGMAGALSGGSYLDPTQFPSVEKIEDAIQNITVGASVSHILKSMNAFVTIGSDPCSGSGKNGAWSGDNVLSYCNSNGTMFNIVTVSSHRSKVQNHIPNAGTLASKFGITTEYLISSAIECTETRKNPVTMQANSTLSNHLSKTKSSFSFVIRILLITNQLQPVELASISYGPGRLAGNLSNSTNLQSLFNISSALTRPSRHLSPHHAPPGIPQKETDSILLDGCMSRPLSPRLWMEMGMNEFLRGYRNGEKLNLLQLANQANLTNFDCGIEKLCYADQPVRGKEWYILVAAQEWNTFMNAAYQSIGWAMTMMQGVAPSLVHDFYPDLPDTWSIIKAILTFASALAKVIPTEGLLTYPKWLYQLVQGEFGLFAGVSNLMDDIIMKNPVNQHDKWTAFSYALSKSQDRAQMAIANFSQSVIEAGISTENGIYGVIKDGNFLMESSKTHKINHEKLDNVAGNKESEMKISVQLHLLAAIWEQQLPTFIPAQSTKQFRITLSREEDPCTGAGPNGAWGGDKMLSYCGPDNVMMNIIQAKGKHAVNHVHNAKLVTEKYNFSVKFLTEAAWNCQKQSGKFEFDVWNSTDPIRFDDQCSFNLPVCDLTRPDIRAYRDSGAGTVAACRIIGGLPI</sequence>